<dbReference type="SUPFAM" id="SSF54637">
    <property type="entry name" value="Thioesterase/thiol ester dehydrase-isomerase"/>
    <property type="match status" value="1"/>
</dbReference>
<evidence type="ECO:0000256" key="1">
    <source>
        <dbReference type="ARBA" id="ARBA00008324"/>
    </source>
</evidence>
<evidence type="ECO:0000313" key="4">
    <source>
        <dbReference type="EMBL" id="MCI0182654.1"/>
    </source>
</evidence>
<organism evidence="4 5">
    <name type="scientific">Sulfoacidibacillus ferrooxidans</name>
    <dbReference type="NCBI Taxonomy" id="2005001"/>
    <lineage>
        <taxon>Bacteria</taxon>
        <taxon>Bacillati</taxon>
        <taxon>Bacillota</taxon>
        <taxon>Bacilli</taxon>
        <taxon>Bacillales</taxon>
        <taxon>Alicyclobacillaceae</taxon>
        <taxon>Sulfoacidibacillus</taxon>
    </lineage>
</organism>
<evidence type="ECO:0000256" key="2">
    <source>
        <dbReference type="ARBA" id="ARBA00022801"/>
    </source>
</evidence>
<dbReference type="PANTHER" id="PTHR21660:SF1">
    <property type="entry name" value="ACYL-COENZYME A THIOESTERASE 13"/>
    <property type="match status" value="1"/>
</dbReference>
<name>A0A9X1V7F9_9BACL</name>
<keyword evidence="2" id="KW-0378">Hydrolase</keyword>
<comment type="caution">
    <text evidence="4">The sequence shown here is derived from an EMBL/GenBank/DDBJ whole genome shotgun (WGS) entry which is preliminary data.</text>
</comment>
<comment type="similarity">
    <text evidence="1">Belongs to the thioesterase PaaI family.</text>
</comment>
<reference evidence="4" key="1">
    <citation type="submission" date="2022-03" db="EMBL/GenBank/DDBJ databases">
        <title>Draft Genome Sequence of Firmicute Strain S0AB, a Heterotrophic Iron/Sulfur-Oxidizing Extreme Acidophile.</title>
        <authorList>
            <person name="Vergara E."/>
            <person name="Pakostova E."/>
            <person name="Johnson D.B."/>
            <person name="Holmes D.S."/>
        </authorList>
    </citation>
    <scope>NUCLEOTIDE SEQUENCE</scope>
    <source>
        <strain evidence="4">S0AB</strain>
    </source>
</reference>
<dbReference type="RefSeq" id="WP_241712224.1">
    <property type="nucleotide sequence ID" value="NZ_JALBUF010000001.1"/>
</dbReference>
<dbReference type="AlphaFoldDB" id="A0A9X1V7F9"/>
<evidence type="ECO:0000259" key="3">
    <source>
        <dbReference type="Pfam" id="PF03061"/>
    </source>
</evidence>
<dbReference type="Proteomes" id="UP001139263">
    <property type="component" value="Unassembled WGS sequence"/>
</dbReference>
<proteinExistence type="inferred from homology"/>
<gene>
    <name evidence="4" type="ORF">MM817_00920</name>
</gene>
<dbReference type="Pfam" id="PF03061">
    <property type="entry name" value="4HBT"/>
    <property type="match status" value="1"/>
</dbReference>
<dbReference type="CDD" id="cd03443">
    <property type="entry name" value="PaaI_thioesterase"/>
    <property type="match status" value="1"/>
</dbReference>
<dbReference type="EMBL" id="JALBUF010000001">
    <property type="protein sequence ID" value="MCI0182654.1"/>
    <property type="molecule type" value="Genomic_DNA"/>
</dbReference>
<dbReference type="PANTHER" id="PTHR21660">
    <property type="entry name" value="THIOESTERASE SUPERFAMILY MEMBER-RELATED"/>
    <property type="match status" value="1"/>
</dbReference>
<sequence length="164" mass="18340">MRNDEQFNLDEKKQELLEKLSSFDMEDLMIALHAAQASHDNRNQSGLYFLHHFLKEEQVEVDKGITSIRLPVNELVKNPANMLHGGVTALLCDNAMGLASYMDKHRPGVTLDLHVRYHRPIRGAFATANAKVVSSGGRINVTTCDVMDEEGQIMATATGSFYHK</sequence>
<dbReference type="InterPro" id="IPR039298">
    <property type="entry name" value="ACOT13"/>
</dbReference>
<keyword evidence="5" id="KW-1185">Reference proteome</keyword>
<dbReference type="NCBIfam" id="TIGR00369">
    <property type="entry name" value="unchar_dom_1"/>
    <property type="match status" value="1"/>
</dbReference>
<evidence type="ECO:0000313" key="5">
    <source>
        <dbReference type="Proteomes" id="UP001139263"/>
    </source>
</evidence>
<dbReference type="InterPro" id="IPR003736">
    <property type="entry name" value="PAAI_dom"/>
</dbReference>
<dbReference type="Gene3D" id="3.10.129.10">
    <property type="entry name" value="Hotdog Thioesterase"/>
    <property type="match status" value="1"/>
</dbReference>
<protein>
    <recommendedName>
        <fullName evidence="3">Thioesterase domain-containing protein</fullName>
    </recommendedName>
</protein>
<feature type="domain" description="Thioesterase" evidence="3">
    <location>
        <begin position="81"/>
        <end position="153"/>
    </location>
</feature>
<dbReference type="GO" id="GO:0047617">
    <property type="term" value="F:fatty acyl-CoA hydrolase activity"/>
    <property type="evidence" value="ECO:0007669"/>
    <property type="project" value="InterPro"/>
</dbReference>
<dbReference type="InterPro" id="IPR029069">
    <property type="entry name" value="HotDog_dom_sf"/>
</dbReference>
<dbReference type="InterPro" id="IPR006683">
    <property type="entry name" value="Thioestr_dom"/>
</dbReference>
<accession>A0A9X1V7F9</accession>